<gene>
    <name evidence="2" type="ORF">D9619_002732</name>
</gene>
<feature type="compositionally biased region" description="Basic residues" evidence="1">
    <location>
        <begin position="9"/>
        <end position="23"/>
    </location>
</feature>
<feature type="compositionally biased region" description="Low complexity" evidence="1">
    <location>
        <begin position="862"/>
        <end position="878"/>
    </location>
</feature>
<dbReference type="OrthoDB" id="10255630at2759"/>
<evidence type="ECO:0000313" key="3">
    <source>
        <dbReference type="Proteomes" id="UP000567179"/>
    </source>
</evidence>
<feature type="region of interest" description="Disordered" evidence="1">
    <location>
        <begin position="1"/>
        <end position="135"/>
    </location>
</feature>
<feature type="compositionally biased region" description="Polar residues" evidence="1">
    <location>
        <begin position="847"/>
        <end position="861"/>
    </location>
</feature>
<dbReference type="AlphaFoldDB" id="A0A8H5EU19"/>
<feature type="compositionally biased region" description="Low complexity" evidence="1">
    <location>
        <begin position="796"/>
        <end position="813"/>
    </location>
</feature>
<reference evidence="2 3" key="1">
    <citation type="journal article" date="2020" name="ISME J.">
        <title>Uncovering the hidden diversity of litter-decomposition mechanisms in mushroom-forming fungi.</title>
        <authorList>
            <person name="Floudas D."/>
            <person name="Bentzer J."/>
            <person name="Ahren D."/>
            <person name="Johansson T."/>
            <person name="Persson P."/>
            <person name="Tunlid A."/>
        </authorList>
    </citation>
    <scope>NUCLEOTIDE SEQUENCE [LARGE SCALE GENOMIC DNA]</scope>
    <source>
        <strain evidence="2 3">CBS 101986</strain>
    </source>
</reference>
<accession>A0A8H5EU19</accession>
<evidence type="ECO:0000256" key="1">
    <source>
        <dbReference type="SAM" id="MobiDB-lite"/>
    </source>
</evidence>
<feature type="region of interest" description="Disordered" evidence="1">
    <location>
        <begin position="845"/>
        <end position="885"/>
    </location>
</feature>
<feature type="compositionally biased region" description="Basic and acidic residues" evidence="1">
    <location>
        <begin position="359"/>
        <end position="368"/>
    </location>
</feature>
<feature type="compositionally biased region" description="Basic and acidic residues" evidence="1">
    <location>
        <begin position="332"/>
        <end position="349"/>
    </location>
</feature>
<comment type="caution">
    <text evidence="2">The sequence shown here is derived from an EMBL/GenBank/DDBJ whole genome shotgun (WGS) entry which is preliminary data.</text>
</comment>
<feature type="region of interest" description="Disordered" evidence="1">
    <location>
        <begin position="166"/>
        <end position="274"/>
    </location>
</feature>
<organism evidence="2 3">
    <name type="scientific">Psilocybe cf. subviscida</name>
    <dbReference type="NCBI Taxonomy" id="2480587"/>
    <lineage>
        <taxon>Eukaryota</taxon>
        <taxon>Fungi</taxon>
        <taxon>Dikarya</taxon>
        <taxon>Basidiomycota</taxon>
        <taxon>Agaricomycotina</taxon>
        <taxon>Agaricomycetes</taxon>
        <taxon>Agaricomycetidae</taxon>
        <taxon>Agaricales</taxon>
        <taxon>Agaricineae</taxon>
        <taxon>Strophariaceae</taxon>
        <taxon>Psilocybe</taxon>
    </lineage>
</organism>
<proteinExistence type="predicted"/>
<evidence type="ECO:0000313" key="2">
    <source>
        <dbReference type="EMBL" id="KAF5311983.1"/>
    </source>
</evidence>
<feature type="compositionally biased region" description="Low complexity" evidence="1">
    <location>
        <begin position="73"/>
        <end position="86"/>
    </location>
</feature>
<sequence length="907" mass="101582">MSEEDRAAKAARAKALLKKRQQKKAADSATADGSRVASPGVPSRTSTPAPVETSPPIEQAAEARDIGDVFSGSQDTTDTSWLSSLTRVGSPPLRTETSAAPSHAVKNTSRTSNPSDAAATSVNPSPLHADNNASLEKVQSLTRQIESLSKDNENLRAKVHTLEGFEGAAQQAETSLQAERKRVEELQSNSKREAEDARVAQQKRSQELRSSLEKEKEASLAAERKRSEELLSKSKKESEDALQSARKQIEEARSAHQNEKNELDSALQSERRTVSLLVTEKANLTAELEKRDDLESKNQELEDLLAIEQTKVKELDSQAVRIQAELRTITQRAERAESKEKELSEKERQLQLTTASASELRKEGEETKRKLRELKEQVQNDDRVERLENSLKHTHDRADELEFQLSKLKQAHTSLKGERDALEIQLSENSAGKEEISSQIAALNAKLAESVEKFTTVEKERDEASQERSRLQALTTSHGATIKEHQERLTQAAAVLATNARQLQTTQHELKLALKRAEDSEKVQRDLQAEGTNLMLSLDTMRPKIVELTDAKLELAEKIENLEHALRNRDSFISQLENDLAESRDNMEEAETVWKEKVAEQEKKHREALSGSTDMQKVFAELQEELNTTLASLRNMESQRTKAHQEAARRLEEIKVLKDEAQSQGEELDSLRTEVEARRKAHDEEQDFLDSAQEEIEALRADLAARENEIEQLRDLVNSPIEAETSSLDDEMLRSIRQQHAMELSSATSQIRALENTVFDKESANHRLQKQLSTLEDQLTKLRASSARPGLESRRSSGSYQRPSQPRQPPLSRTVFDQVISAETMHKRKVSLSMLKARIDSEMKVANSMSPQPPSRTLSPVQSSGGHSQHSHSRSGSGTIPHSRRPQFLDESHVFWCASCTGDLVIL</sequence>
<dbReference type="EMBL" id="JAACJJ010000056">
    <property type="protein sequence ID" value="KAF5311983.1"/>
    <property type="molecule type" value="Genomic_DNA"/>
</dbReference>
<keyword evidence="3" id="KW-1185">Reference proteome</keyword>
<feature type="region of interest" description="Disordered" evidence="1">
    <location>
        <begin position="332"/>
        <end position="368"/>
    </location>
</feature>
<feature type="region of interest" description="Disordered" evidence="1">
    <location>
        <begin position="783"/>
        <end position="813"/>
    </location>
</feature>
<dbReference type="Proteomes" id="UP000567179">
    <property type="component" value="Unassembled WGS sequence"/>
</dbReference>
<protein>
    <submittedName>
        <fullName evidence="2">Uncharacterized protein</fullName>
    </submittedName>
</protein>
<feature type="compositionally biased region" description="Basic and acidic residues" evidence="1">
    <location>
        <begin position="247"/>
        <end position="273"/>
    </location>
</feature>
<name>A0A8H5EU19_9AGAR</name>
<feature type="compositionally biased region" description="Basic and acidic residues" evidence="1">
    <location>
        <begin position="178"/>
        <end position="239"/>
    </location>
</feature>
<feature type="compositionally biased region" description="Polar residues" evidence="1">
    <location>
        <begin position="95"/>
        <end position="124"/>
    </location>
</feature>